<gene>
    <name evidence="1" type="ORF">SLOPH_714</name>
</gene>
<organism evidence="1 2">
    <name type="scientific">Spraguea lophii (strain 42_110)</name>
    <name type="common">Microsporidian parasite</name>
    <dbReference type="NCBI Taxonomy" id="1358809"/>
    <lineage>
        <taxon>Eukaryota</taxon>
        <taxon>Fungi</taxon>
        <taxon>Fungi incertae sedis</taxon>
        <taxon>Microsporidia</taxon>
        <taxon>Spragueidae</taxon>
        <taxon>Spraguea</taxon>
    </lineage>
</organism>
<evidence type="ECO:0000313" key="2">
    <source>
        <dbReference type="Proteomes" id="UP000014978"/>
    </source>
</evidence>
<dbReference type="HOGENOM" id="CLU_2321895_0_0_1"/>
<proteinExistence type="predicted"/>
<reference evidence="2" key="1">
    <citation type="journal article" date="2013" name="PLoS Genet.">
        <title>The genome of Spraguea lophii and the basis of host-microsporidian interactions.</title>
        <authorList>
            <person name="Campbell S.E."/>
            <person name="Williams T.A."/>
            <person name="Yousuf A."/>
            <person name="Soanes D.M."/>
            <person name="Paszkiewicz K.H."/>
            <person name="Williams B.A.P."/>
        </authorList>
    </citation>
    <scope>NUCLEOTIDE SEQUENCE [LARGE SCALE GENOMIC DNA]</scope>
    <source>
        <strain evidence="2">42_110</strain>
    </source>
</reference>
<protein>
    <submittedName>
        <fullName evidence="1">Uncharacterized protein</fullName>
    </submittedName>
</protein>
<sequence>MRKFNRKLTCFKIALQNPKLFFLNDYVYEIENEYDKAKYLGISNSEIRHLQKKIKETINFVSIFIKIKALFFEREELRKIDGIKSLKKSLSKFPNIIVL</sequence>
<accession>S7WCT7</accession>
<comment type="caution">
    <text evidence="1">The sequence shown here is derived from an EMBL/GenBank/DDBJ whole genome shotgun (WGS) entry which is preliminary data.</text>
</comment>
<dbReference type="AlphaFoldDB" id="S7WCT7"/>
<dbReference type="Proteomes" id="UP000014978">
    <property type="component" value="Unassembled WGS sequence"/>
</dbReference>
<keyword evidence="2" id="KW-1185">Reference proteome</keyword>
<dbReference type="InParanoid" id="S7WCT7"/>
<name>S7WCT7_SPRLO</name>
<dbReference type="VEuPathDB" id="MicrosporidiaDB:SLOPH_714"/>
<dbReference type="EMBL" id="ATCN01000182">
    <property type="protein sequence ID" value="EPR79607.1"/>
    <property type="molecule type" value="Genomic_DNA"/>
</dbReference>
<evidence type="ECO:0000313" key="1">
    <source>
        <dbReference type="EMBL" id="EPR79607.1"/>
    </source>
</evidence>